<name>D3EP07_ATETH</name>
<dbReference type="KEGG" id="cyu:UCYN_04770"/>
<dbReference type="RefSeq" id="WP_012953872.1">
    <property type="nucleotide sequence ID" value="NC_013771.1"/>
</dbReference>
<keyword evidence="1" id="KW-1133">Transmembrane helix</keyword>
<keyword evidence="1" id="KW-0472">Membrane</keyword>
<keyword evidence="3" id="KW-1185">Reference proteome</keyword>
<dbReference type="EMBL" id="CP001842">
    <property type="protein sequence ID" value="ADB95207.1"/>
    <property type="molecule type" value="Genomic_DNA"/>
</dbReference>
<evidence type="ECO:0000313" key="2">
    <source>
        <dbReference type="EMBL" id="ADB95207.1"/>
    </source>
</evidence>
<protein>
    <recommendedName>
        <fullName evidence="4">Chromosome segregation ATPase</fullName>
    </recommendedName>
</protein>
<dbReference type="OrthoDB" id="503367at2"/>
<proteinExistence type="predicted"/>
<organism evidence="3">
    <name type="scientific">Atelocyanobacterium thalassa (isolate ALOHA)</name>
    <dbReference type="NCBI Taxonomy" id="1453429"/>
    <lineage>
        <taxon>Bacteria</taxon>
        <taxon>Bacillati</taxon>
        <taxon>Cyanobacteriota</taxon>
        <taxon>Cyanophyceae</taxon>
        <taxon>Oscillatoriophycideae</taxon>
        <taxon>Chroococcales</taxon>
        <taxon>Aphanothecaceae</taxon>
        <taxon>Candidatus Atelocyanobacterium</taxon>
        <taxon>Candidatus Atelocyanobacterium thalassae</taxon>
    </lineage>
</organism>
<dbReference type="Proteomes" id="UP000001405">
    <property type="component" value="Chromosome"/>
</dbReference>
<evidence type="ECO:0000313" key="3">
    <source>
        <dbReference type="Proteomes" id="UP000001405"/>
    </source>
</evidence>
<dbReference type="STRING" id="1453429.UCYN_04770"/>
<sequence>MTVLHRIIKISSKISWKIWAVLLIVVPGTIGFTSTLILLNFLRTPKCTHVFLPITSVSTKIHCAQTEAKKNTLKGFLKAIKLSKSFPKKHSFRSEVEHNVKKWTIAILDIAEEKFQQGQLQEAINIAERIPNNVQTNNIVSQRIEKWNNSWSEGEEILVRIESQLRNFSWNLAFKEVLKLHDLPNKYWATTGYNDAVKKIRFAKEESSQLDNAFILLNRGGVDNWLSTINESQQINFDSYAYQKAQDLIQDAEYKINDHINELIDNDNWSTLSKVIDKTSNNKIFINKTRDLLIITNAGLETKKGTIESVKNAILKLEKINLNSSFYQKSKNLSDIWKSNIKYIAYLEKSRKLAIRGNIEDLKEAIQLAKIIPSDNFYYQEAREEIDKWNSLVQTKEDKPILDKAKHLAAGGDILDLKRAIVEIQSIGMNRTLSIQAKEEAQKWYLDIKRQKDQLILNQAVILGNNKNYGSAIIIAKKITSERPLYKKAQNNIKKWQTEIKAKEDLKKAYLMAQSQTSQSLISAISIIQNIPLSTDVSSQAKQSLKRWSFQILSIAENLANRSLWNEAIEVANKIPEESPAYSSAQAKILTWNNFLK</sequence>
<feature type="transmembrane region" description="Helical" evidence="1">
    <location>
        <begin position="20"/>
        <end position="42"/>
    </location>
</feature>
<dbReference type="AlphaFoldDB" id="D3EP07"/>
<evidence type="ECO:0008006" key="4">
    <source>
        <dbReference type="Google" id="ProtNLM"/>
    </source>
</evidence>
<keyword evidence="1" id="KW-0812">Transmembrane</keyword>
<accession>D3EP07</accession>
<evidence type="ECO:0000256" key="1">
    <source>
        <dbReference type="SAM" id="Phobius"/>
    </source>
</evidence>
<gene>
    <name evidence="2" type="ordered locus">UCYN_04770</name>
</gene>
<reference evidence="2 3" key="1">
    <citation type="journal article" date="2010" name="Nature">
        <title>Metabolic streamlining in an open-ocean nitrogen-fixing cyanobacterium.</title>
        <authorList>
            <person name="Tripp H.J."/>
            <person name="Bench S.R."/>
            <person name="Turk K.A."/>
            <person name="Foster R.A."/>
            <person name="Desany B.A."/>
            <person name="Niazi F."/>
            <person name="Affourtit J.P."/>
            <person name="Zehr J.P."/>
        </authorList>
    </citation>
    <scope>NUCLEOTIDE SEQUENCE [LARGE SCALE GENOMIC DNA]</scope>
    <source>
        <strain evidence="3">ALOHA</strain>
    </source>
</reference>
<dbReference type="HOGENOM" id="CLU_019646_0_0_3"/>